<accession>A0A1H1XSJ8</accession>
<evidence type="ECO:0000313" key="1">
    <source>
        <dbReference type="EMBL" id="SDT12173.1"/>
    </source>
</evidence>
<gene>
    <name evidence="1" type="ORF">SAMN05444158_4463</name>
</gene>
<dbReference type="AlphaFoldDB" id="A0A1H1XSJ8"/>
<proteinExistence type="predicted"/>
<name>A0A1H1XSJ8_9BRAD</name>
<dbReference type="EMBL" id="LT629750">
    <property type="protein sequence ID" value="SDT12173.1"/>
    <property type="molecule type" value="Genomic_DNA"/>
</dbReference>
<keyword evidence="2" id="KW-1185">Reference proteome</keyword>
<dbReference type="RefSeq" id="WP_146688842.1">
    <property type="nucleotide sequence ID" value="NZ_LT629750.1"/>
</dbReference>
<protein>
    <submittedName>
        <fullName evidence="1">Uncharacterized protein</fullName>
    </submittedName>
</protein>
<sequence>MDFETFFAKTPATLDEIRTRVAYALERHPLCRNVRFDIVSTPRTRKGGNWTISLQSVAPDALWEASDIVADIQEAYELAA</sequence>
<reference evidence="2" key="1">
    <citation type="submission" date="2016-10" db="EMBL/GenBank/DDBJ databases">
        <authorList>
            <person name="Varghese N."/>
            <person name="Submissions S."/>
        </authorList>
    </citation>
    <scope>NUCLEOTIDE SEQUENCE [LARGE SCALE GENOMIC DNA]</scope>
    <source>
        <strain evidence="2">GAS369</strain>
    </source>
</reference>
<organism evidence="1 2">
    <name type="scientific">Bradyrhizobium canariense</name>
    <dbReference type="NCBI Taxonomy" id="255045"/>
    <lineage>
        <taxon>Bacteria</taxon>
        <taxon>Pseudomonadati</taxon>
        <taxon>Pseudomonadota</taxon>
        <taxon>Alphaproteobacteria</taxon>
        <taxon>Hyphomicrobiales</taxon>
        <taxon>Nitrobacteraceae</taxon>
        <taxon>Bradyrhizobium</taxon>
    </lineage>
</organism>
<evidence type="ECO:0000313" key="2">
    <source>
        <dbReference type="Proteomes" id="UP000243904"/>
    </source>
</evidence>
<dbReference type="Proteomes" id="UP000243904">
    <property type="component" value="Chromosome I"/>
</dbReference>